<feature type="compositionally biased region" description="Polar residues" evidence="5">
    <location>
        <begin position="116"/>
        <end position="127"/>
    </location>
</feature>
<evidence type="ECO:0000256" key="4">
    <source>
        <dbReference type="ARBA" id="ARBA00023242"/>
    </source>
</evidence>
<feature type="region of interest" description="Disordered" evidence="5">
    <location>
        <begin position="91"/>
        <end position="133"/>
    </location>
</feature>
<evidence type="ECO:0000259" key="6">
    <source>
        <dbReference type="Pfam" id="PF09734"/>
    </source>
</evidence>
<dbReference type="InterPro" id="IPR019136">
    <property type="entry name" value="TF_IIIC_su-5_HTH"/>
</dbReference>
<feature type="compositionally biased region" description="Basic and acidic residues" evidence="5">
    <location>
        <begin position="464"/>
        <end position="485"/>
    </location>
</feature>
<name>A0ABM4UWQ0_COFAR</name>
<organism evidence="8 9">
    <name type="scientific">Coffea arabica</name>
    <name type="common">Arabian coffee</name>
    <dbReference type="NCBI Taxonomy" id="13443"/>
    <lineage>
        <taxon>Eukaryota</taxon>
        <taxon>Viridiplantae</taxon>
        <taxon>Streptophyta</taxon>
        <taxon>Embryophyta</taxon>
        <taxon>Tracheophyta</taxon>
        <taxon>Spermatophyta</taxon>
        <taxon>Magnoliopsida</taxon>
        <taxon>eudicotyledons</taxon>
        <taxon>Gunneridae</taxon>
        <taxon>Pentapetalae</taxon>
        <taxon>asterids</taxon>
        <taxon>lamiids</taxon>
        <taxon>Gentianales</taxon>
        <taxon>Rubiaceae</taxon>
        <taxon>Ixoroideae</taxon>
        <taxon>Gardenieae complex</taxon>
        <taxon>Bertiereae - Coffeeae clade</taxon>
        <taxon>Coffeeae</taxon>
        <taxon>Coffea</taxon>
    </lineage>
</organism>
<evidence type="ECO:0000313" key="8">
    <source>
        <dbReference type="Proteomes" id="UP001652660"/>
    </source>
</evidence>
<protein>
    <submittedName>
        <fullName evidence="9">Uncharacterized protein isoform X1</fullName>
    </submittedName>
</protein>
<dbReference type="PANTHER" id="PTHR13230:SF5">
    <property type="entry name" value="GENERAL TRANSCRIPTION FACTOR 3C POLYPEPTIDE 5"/>
    <property type="match status" value="1"/>
</dbReference>
<feature type="domain" description="Transcription factor IIIC subunit Tfc1/Sfc1 triple barrel" evidence="7">
    <location>
        <begin position="21"/>
        <end position="161"/>
    </location>
</feature>
<dbReference type="GeneID" id="113739093"/>
<dbReference type="Gene3D" id="3.30.200.160">
    <property type="entry name" value="TFIIIC, subcomplex tauA, subunit Sfc1, barrel domain"/>
    <property type="match status" value="1"/>
</dbReference>
<feature type="domain" description="Transcription factor IIIC subunit 5 HTH" evidence="6">
    <location>
        <begin position="196"/>
        <end position="346"/>
    </location>
</feature>
<evidence type="ECO:0000259" key="7">
    <source>
        <dbReference type="Pfam" id="PF17682"/>
    </source>
</evidence>
<keyword evidence="2" id="KW-0238">DNA-binding</keyword>
<keyword evidence="4" id="KW-0539">Nucleus</keyword>
<evidence type="ECO:0000256" key="3">
    <source>
        <dbReference type="ARBA" id="ARBA00023163"/>
    </source>
</evidence>
<feature type="region of interest" description="Disordered" evidence="5">
    <location>
        <begin position="462"/>
        <end position="491"/>
    </location>
</feature>
<dbReference type="Pfam" id="PF17682">
    <property type="entry name" value="Tau95_N"/>
    <property type="match status" value="1"/>
</dbReference>
<dbReference type="Proteomes" id="UP001652660">
    <property type="component" value="Chromosome 6e"/>
</dbReference>
<evidence type="ECO:0000313" key="9">
    <source>
        <dbReference type="RefSeq" id="XP_071911712.1"/>
    </source>
</evidence>
<evidence type="ECO:0000256" key="2">
    <source>
        <dbReference type="ARBA" id="ARBA00023125"/>
    </source>
</evidence>
<keyword evidence="8" id="KW-1185">Reference proteome</keyword>
<keyword evidence="3" id="KW-0804">Transcription</keyword>
<dbReference type="InterPro" id="IPR042536">
    <property type="entry name" value="TFIIIC_tauA_Sfc1"/>
</dbReference>
<accession>A0ABM4UWQ0</accession>
<dbReference type="PANTHER" id="PTHR13230">
    <property type="entry name" value="GENERAL TRANSCRIPTION FACTOR IIIC, POLYPEPTIDE 5"/>
    <property type="match status" value="1"/>
</dbReference>
<dbReference type="InterPro" id="IPR040454">
    <property type="entry name" value="TF_IIIC_Tfc1/Sfc1"/>
</dbReference>
<reference evidence="9" key="1">
    <citation type="submission" date="2025-08" db="UniProtKB">
        <authorList>
            <consortium name="RefSeq"/>
        </authorList>
    </citation>
    <scope>IDENTIFICATION</scope>
    <source>
        <tissue evidence="9">Leaves</tissue>
    </source>
</reference>
<dbReference type="InterPro" id="IPR041499">
    <property type="entry name" value="Tfc1/Sfc1_N"/>
</dbReference>
<evidence type="ECO:0000256" key="5">
    <source>
        <dbReference type="SAM" id="MobiDB-lite"/>
    </source>
</evidence>
<proteinExistence type="predicted"/>
<gene>
    <name evidence="9" type="primary">LOC113739093</name>
</gene>
<sequence length="585" mass="67310">MGIIKDGTISGNLPANTAAFAVNYPAYPSSIARAVETLGGTEAIAKARSSESNKLELHFRPEDPYSHPAFGELHTCNNFLLRISKDRVSNAQDPELRKRVSSSSSADPVSLEQHESCSGSIETTAEAESQVVEERQEHLSADIVACIGEAYHFNGMVDYQHVIAVHADIARRKKRNWAEFVEKGGLMDVDQDDLMILVPPLFSLKDRPEKIVLKPCIHSSSKTKQEDMNQHHQERNMEPSLALDIDIEEIPKKVNWEKFIPEGSEQWVLQNTVAELFNERPIWVKDSLSEHLLDKGLEFGENMLKRLLFRAAYYFSTGPFRRFWIRKGYDPRKDPESRIYQTMDFRVPVPLRSYCEANSASRLKHRWEDICAFRAFPYKCQTSLQLFELADDYIQEEIRKPSNVEAFSKATGWFSANVLETLRHRVAVRFLSVYPNAGAEAILKSECDLFEKSKKMRLYPKNLKANEERQQDNREVVENQEKEPNDEVDYEEDEVNNIDDDIDEEDFDAYEAIDPIGFQEGDFSPQQDSYTDHENMSRNYLQELFGSFPFNAAGDNEMPDANISDGEYEIYEHYSDENYSNDDEY</sequence>
<dbReference type="RefSeq" id="XP_071911712.1">
    <property type="nucleotide sequence ID" value="XM_072055611.1"/>
</dbReference>
<comment type="subcellular location">
    <subcellularLocation>
        <location evidence="1">Nucleus</location>
    </subcellularLocation>
</comment>
<dbReference type="Pfam" id="PF09734">
    <property type="entry name" value="Tau95"/>
    <property type="match status" value="1"/>
</dbReference>
<evidence type="ECO:0000256" key="1">
    <source>
        <dbReference type="ARBA" id="ARBA00004123"/>
    </source>
</evidence>